<dbReference type="EMBL" id="JARKIE010000152">
    <property type="protein sequence ID" value="KAJ7675136.1"/>
    <property type="molecule type" value="Genomic_DNA"/>
</dbReference>
<feature type="compositionally biased region" description="Basic and acidic residues" evidence="1">
    <location>
        <begin position="1"/>
        <end position="16"/>
    </location>
</feature>
<reference evidence="2" key="1">
    <citation type="submission" date="2023-03" db="EMBL/GenBank/DDBJ databases">
        <title>Massive genome expansion in bonnet fungi (Mycena s.s.) driven by repeated elements and novel gene families across ecological guilds.</title>
        <authorList>
            <consortium name="Lawrence Berkeley National Laboratory"/>
            <person name="Harder C.B."/>
            <person name="Miyauchi S."/>
            <person name="Viragh M."/>
            <person name="Kuo A."/>
            <person name="Thoen E."/>
            <person name="Andreopoulos B."/>
            <person name="Lu D."/>
            <person name="Skrede I."/>
            <person name="Drula E."/>
            <person name="Henrissat B."/>
            <person name="Morin E."/>
            <person name="Kohler A."/>
            <person name="Barry K."/>
            <person name="LaButti K."/>
            <person name="Morin E."/>
            <person name="Salamov A."/>
            <person name="Lipzen A."/>
            <person name="Mereny Z."/>
            <person name="Hegedus B."/>
            <person name="Baldrian P."/>
            <person name="Stursova M."/>
            <person name="Weitz H."/>
            <person name="Taylor A."/>
            <person name="Grigoriev I.V."/>
            <person name="Nagy L.G."/>
            <person name="Martin F."/>
            <person name="Kauserud H."/>
        </authorList>
    </citation>
    <scope>NUCLEOTIDE SEQUENCE</scope>
    <source>
        <strain evidence="2">CBHHK067</strain>
    </source>
</reference>
<name>A0AAD7D5M6_MYCRO</name>
<comment type="caution">
    <text evidence="2">The sequence shown here is derived from an EMBL/GenBank/DDBJ whole genome shotgun (WGS) entry which is preliminary data.</text>
</comment>
<evidence type="ECO:0000256" key="1">
    <source>
        <dbReference type="SAM" id="MobiDB-lite"/>
    </source>
</evidence>
<keyword evidence="3" id="KW-1185">Reference proteome</keyword>
<accession>A0AAD7D5M6</accession>
<protein>
    <submittedName>
        <fullName evidence="2">Uncharacterized protein</fullName>
    </submittedName>
</protein>
<feature type="non-terminal residue" evidence="2">
    <location>
        <position position="72"/>
    </location>
</feature>
<organism evidence="2 3">
    <name type="scientific">Mycena rosella</name>
    <name type="common">Pink bonnet</name>
    <name type="synonym">Agaricus rosellus</name>
    <dbReference type="NCBI Taxonomy" id="1033263"/>
    <lineage>
        <taxon>Eukaryota</taxon>
        <taxon>Fungi</taxon>
        <taxon>Dikarya</taxon>
        <taxon>Basidiomycota</taxon>
        <taxon>Agaricomycotina</taxon>
        <taxon>Agaricomycetes</taxon>
        <taxon>Agaricomycetidae</taxon>
        <taxon>Agaricales</taxon>
        <taxon>Marasmiineae</taxon>
        <taxon>Mycenaceae</taxon>
        <taxon>Mycena</taxon>
    </lineage>
</organism>
<dbReference type="AlphaFoldDB" id="A0AAD7D5M6"/>
<sequence>MLGVERGEPVEKEGARRRPLSGGAAAEVEATGSSAKGSKRRAGKCRSEEEAASAGRRSAGRCFGSAGAGSGA</sequence>
<feature type="region of interest" description="Disordered" evidence="1">
    <location>
        <begin position="1"/>
        <end position="72"/>
    </location>
</feature>
<feature type="compositionally biased region" description="Low complexity" evidence="1">
    <location>
        <begin position="52"/>
        <end position="65"/>
    </location>
</feature>
<evidence type="ECO:0000313" key="3">
    <source>
        <dbReference type="Proteomes" id="UP001221757"/>
    </source>
</evidence>
<gene>
    <name evidence="2" type="ORF">B0H17DRAFT_1081543</name>
</gene>
<proteinExistence type="predicted"/>
<dbReference type="Proteomes" id="UP001221757">
    <property type="component" value="Unassembled WGS sequence"/>
</dbReference>
<evidence type="ECO:0000313" key="2">
    <source>
        <dbReference type="EMBL" id="KAJ7675136.1"/>
    </source>
</evidence>